<dbReference type="AlphaFoldDB" id="A0A4U5R179"/>
<dbReference type="STRING" id="43335.A0A4U5R179"/>
<accession>A0A4U5R179</accession>
<dbReference type="InterPro" id="IPR037070">
    <property type="entry name" value="Formiminotransferase_C_sf"/>
</dbReference>
<dbReference type="Gene3D" id="3.30.70.670">
    <property type="entry name" value="Formiminotransferase, C-terminal subdomain"/>
    <property type="match status" value="1"/>
</dbReference>
<evidence type="ECO:0000259" key="4">
    <source>
        <dbReference type="SMART" id="SM01222"/>
    </source>
</evidence>
<dbReference type="GO" id="GO:0005542">
    <property type="term" value="F:folic acid binding"/>
    <property type="evidence" value="ECO:0007669"/>
    <property type="project" value="InterPro"/>
</dbReference>
<dbReference type="InterPro" id="IPR037064">
    <property type="entry name" value="Formiminotransferase_N_sf"/>
</dbReference>
<protein>
    <recommendedName>
        <fullName evidence="1">glutamate formimidoyltransferase</fullName>
        <ecNumber evidence="1">2.1.2.5</ecNumber>
    </recommendedName>
</protein>
<dbReference type="GO" id="GO:0030409">
    <property type="term" value="F:glutamate formimidoyltransferase activity"/>
    <property type="evidence" value="ECO:0007669"/>
    <property type="project" value="UniProtKB-EC"/>
</dbReference>
<dbReference type="EC" id="2.1.2.5" evidence="1"/>
<evidence type="ECO:0000256" key="1">
    <source>
        <dbReference type="ARBA" id="ARBA00012252"/>
    </source>
</evidence>
<dbReference type="InterPro" id="IPR012886">
    <property type="entry name" value="Formiminotransferase_N"/>
</dbReference>
<dbReference type="SMART" id="SM01221">
    <property type="entry name" value="FTCD"/>
    <property type="match status" value="1"/>
</dbReference>
<dbReference type="Pfam" id="PF07837">
    <property type="entry name" value="FTCD_N"/>
    <property type="match status" value="1"/>
</dbReference>
<dbReference type="SMART" id="SM01222">
    <property type="entry name" value="FTCD_N"/>
    <property type="match status" value="1"/>
</dbReference>
<dbReference type="InterPro" id="IPR051623">
    <property type="entry name" value="FTCD"/>
</dbReference>
<feature type="domain" description="Formiminotransferase C-terminal subdomain" evidence="3">
    <location>
        <begin position="202"/>
        <end position="292"/>
    </location>
</feature>
<dbReference type="Gene3D" id="3.30.990.10">
    <property type="entry name" value="Formiminotransferase, N-terminal subdomain"/>
    <property type="match status" value="1"/>
</dbReference>
<dbReference type="EMBL" id="RCHU01000057">
    <property type="protein sequence ID" value="TKS16639.1"/>
    <property type="molecule type" value="Genomic_DNA"/>
</dbReference>
<dbReference type="PANTHER" id="PTHR12234">
    <property type="entry name" value="FORMIMINOTRANSFERASE-CYCLODEAMINASE"/>
    <property type="match status" value="1"/>
</dbReference>
<feature type="domain" description="Formiminotransferase N-terminal subdomain" evidence="4">
    <location>
        <begin position="5"/>
        <end position="197"/>
    </location>
</feature>
<evidence type="ECO:0000256" key="2">
    <source>
        <dbReference type="ARBA" id="ARBA00022679"/>
    </source>
</evidence>
<evidence type="ECO:0000259" key="3">
    <source>
        <dbReference type="SMART" id="SM01221"/>
    </source>
</evidence>
<gene>
    <name evidence="5" type="ORF">D5086_0000021690</name>
</gene>
<dbReference type="InterPro" id="IPR022384">
    <property type="entry name" value="FormiminoTrfase_cat_dom_sf"/>
</dbReference>
<organism evidence="5">
    <name type="scientific">Populus alba</name>
    <name type="common">White poplar</name>
    <dbReference type="NCBI Taxonomy" id="43335"/>
    <lineage>
        <taxon>Eukaryota</taxon>
        <taxon>Viridiplantae</taxon>
        <taxon>Streptophyta</taxon>
        <taxon>Embryophyta</taxon>
        <taxon>Tracheophyta</taxon>
        <taxon>Spermatophyta</taxon>
        <taxon>Magnoliopsida</taxon>
        <taxon>eudicotyledons</taxon>
        <taxon>Gunneridae</taxon>
        <taxon>Pentapetalae</taxon>
        <taxon>rosids</taxon>
        <taxon>fabids</taxon>
        <taxon>Malpighiales</taxon>
        <taxon>Salicaceae</taxon>
        <taxon>Saliceae</taxon>
        <taxon>Populus</taxon>
    </lineage>
</organism>
<sequence>MLKLMLACCKVYISESRNKVALESIERAAKLFPEAPIVNKFEDVTYNRVGYTLVSSLAPKPSLDSCALKDAVLAMVKAALETIDFGLHCGSHPRLGVVDHICFHPLAQSSLDQAAGIAKSLAVDVGSSLQVPTFLYGAANVEGRTLDSIRRELGYFKPNSGNQWAGGPNSESLPLKPDEGPAEVNQAKGVLVIGATRWVDNYNIPVISTDIAAVRRIAKRVSGRGGGLLSVQAMALAHGNDVIEVACNLLEPSNVGGEMVQQEVERLAEEEGMAVGKGYFTDFSQDKIIENYLKLCPLI</sequence>
<dbReference type="InterPro" id="IPR013802">
    <property type="entry name" value="Formiminotransferase_C"/>
</dbReference>
<comment type="caution">
    <text evidence="5">The sequence shown here is derived from an EMBL/GenBank/DDBJ whole genome shotgun (WGS) entry which is preliminary data.</text>
</comment>
<name>A0A4U5R179_POPAL</name>
<dbReference type="SUPFAM" id="SSF55116">
    <property type="entry name" value="Formiminotransferase domain of formiminotransferase-cyclodeaminase"/>
    <property type="match status" value="1"/>
</dbReference>
<keyword evidence="2" id="KW-0808">Transferase</keyword>
<proteinExistence type="predicted"/>
<dbReference type="PANTHER" id="PTHR12234:SF1">
    <property type="entry name" value="FORMIMINOTRANSFERASE N-TERMINAL SUBDOMAIN-CONTAINING PROTEIN"/>
    <property type="match status" value="1"/>
</dbReference>
<reference evidence="5" key="1">
    <citation type="submission" date="2018-10" db="EMBL/GenBank/DDBJ databases">
        <title>Population genomic analysis revealed the cold adaptation of white poplar.</title>
        <authorList>
            <person name="Liu Y.-J."/>
        </authorList>
    </citation>
    <scope>NUCLEOTIDE SEQUENCE [LARGE SCALE GENOMIC DNA]</scope>
    <source>
        <strain evidence="5">PAL-ZL1</strain>
    </source>
</reference>
<evidence type="ECO:0000313" key="5">
    <source>
        <dbReference type="EMBL" id="TKS16639.1"/>
    </source>
</evidence>